<proteinExistence type="predicted"/>
<organism evidence="2 3">
    <name type="scientific">Penicillium camemberti (strain FM 013)</name>
    <dbReference type="NCBI Taxonomy" id="1429867"/>
    <lineage>
        <taxon>Eukaryota</taxon>
        <taxon>Fungi</taxon>
        <taxon>Dikarya</taxon>
        <taxon>Ascomycota</taxon>
        <taxon>Pezizomycotina</taxon>
        <taxon>Eurotiomycetes</taxon>
        <taxon>Eurotiomycetidae</taxon>
        <taxon>Eurotiales</taxon>
        <taxon>Aspergillaceae</taxon>
        <taxon>Penicillium</taxon>
    </lineage>
</organism>
<gene>
    <name evidence="2" type="ORF">PCAMFM013_S056g000011</name>
</gene>
<protein>
    <submittedName>
        <fullName evidence="2">Str. FM013</fullName>
    </submittedName>
</protein>
<sequence>MNTDSVPRNTDSVFRNTRPSPGAPTLSSGSPTRPQEHQSIPRNISPSPGTSVHPQEHRLCLQPARKDHLRSIPGPRARPENLTSLSFSPLLPSTFFLQYGQILGASSNLV</sequence>
<dbReference type="AlphaFoldDB" id="A0A0G4PWV4"/>
<dbReference type="Proteomes" id="UP000053732">
    <property type="component" value="Unassembled WGS sequence"/>
</dbReference>
<name>A0A0G4PWV4_PENC3</name>
<dbReference type="EMBL" id="HG793189">
    <property type="protein sequence ID" value="CRL30638.1"/>
    <property type="molecule type" value="Genomic_DNA"/>
</dbReference>
<evidence type="ECO:0000313" key="2">
    <source>
        <dbReference type="EMBL" id="CRL30638.1"/>
    </source>
</evidence>
<evidence type="ECO:0000256" key="1">
    <source>
        <dbReference type="SAM" id="MobiDB-lite"/>
    </source>
</evidence>
<feature type="region of interest" description="Disordered" evidence="1">
    <location>
        <begin position="1"/>
        <end position="83"/>
    </location>
</feature>
<keyword evidence="3" id="KW-1185">Reference proteome</keyword>
<feature type="compositionally biased region" description="Basic and acidic residues" evidence="1">
    <location>
        <begin position="54"/>
        <end position="70"/>
    </location>
</feature>
<accession>A0A0G4PWV4</accession>
<feature type="compositionally biased region" description="Polar residues" evidence="1">
    <location>
        <begin position="1"/>
        <end position="53"/>
    </location>
</feature>
<evidence type="ECO:0000313" key="3">
    <source>
        <dbReference type="Proteomes" id="UP000053732"/>
    </source>
</evidence>
<reference evidence="2 3" key="1">
    <citation type="journal article" date="2014" name="Nat. Commun.">
        <title>Multiple recent horizontal transfers of a large genomic region in cheese making fungi.</title>
        <authorList>
            <person name="Cheeseman K."/>
            <person name="Ropars J."/>
            <person name="Renault P."/>
            <person name="Dupont J."/>
            <person name="Gouzy J."/>
            <person name="Branca A."/>
            <person name="Abraham A.L."/>
            <person name="Ceppi M."/>
            <person name="Conseiller E."/>
            <person name="Debuchy R."/>
            <person name="Malagnac F."/>
            <person name="Goarin A."/>
            <person name="Silar P."/>
            <person name="Lacoste S."/>
            <person name="Sallet E."/>
            <person name="Bensimon A."/>
            <person name="Giraud T."/>
            <person name="Brygoo Y."/>
        </authorList>
    </citation>
    <scope>NUCLEOTIDE SEQUENCE [LARGE SCALE GENOMIC DNA]</scope>
    <source>
        <strain evidence="3">FM 013</strain>
    </source>
</reference>